<keyword evidence="6" id="KW-1185">Reference proteome</keyword>
<feature type="domain" description="Cell envelope-related transcriptional attenuator" evidence="4">
    <location>
        <begin position="111"/>
        <end position="257"/>
    </location>
</feature>
<evidence type="ECO:0000313" key="6">
    <source>
        <dbReference type="Proteomes" id="UP000294723"/>
    </source>
</evidence>
<dbReference type="Gene3D" id="3.40.630.190">
    <property type="entry name" value="LCP protein"/>
    <property type="match status" value="1"/>
</dbReference>
<evidence type="ECO:0000256" key="3">
    <source>
        <dbReference type="SAM" id="Phobius"/>
    </source>
</evidence>
<protein>
    <submittedName>
        <fullName evidence="5">LytR family transcriptional regulator</fullName>
    </submittedName>
</protein>
<dbReference type="AlphaFoldDB" id="A0A4R5BV34"/>
<dbReference type="PANTHER" id="PTHR33392:SF6">
    <property type="entry name" value="POLYISOPRENYL-TEICHOIC ACID--PEPTIDOGLYCAN TEICHOIC ACID TRANSFERASE TAGU"/>
    <property type="match status" value="1"/>
</dbReference>
<dbReference type="InterPro" id="IPR004474">
    <property type="entry name" value="LytR_CpsA_psr"/>
</dbReference>
<keyword evidence="3" id="KW-0472">Membrane</keyword>
<keyword evidence="3" id="KW-1133">Transmembrane helix</keyword>
<evidence type="ECO:0000256" key="1">
    <source>
        <dbReference type="ARBA" id="ARBA00006068"/>
    </source>
</evidence>
<feature type="region of interest" description="Disordered" evidence="2">
    <location>
        <begin position="1"/>
        <end position="26"/>
    </location>
</feature>
<evidence type="ECO:0000313" key="5">
    <source>
        <dbReference type="EMBL" id="TDD89959.1"/>
    </source>
</evidence>
<dbReference type="Proteomes" id="UP000294723">
    <property type="component" value="Unassembled WGS sequence"/>
</dbReference>
<dbReference type="PANTHER" id="PTHR33392">
    <property type="entry name" value="POLYISOPRENYL-TEICHOIC ACID--PEPTIDOGLYCAN TEICHOIC ACID TRANSFERASE TAGU"/>
    <property type="match status" value="1"/>
</dbReference>
<feature type="compositionally biased region" description="Basic and acidic residues" evidence="2">
    <location>
        <begin position="1"/>
        <end position="12"/>
    </location>
</feature>
<dbReference type="Pfam" id="PF03816">
    <property type="entry name" value="LytR_cpsA_psr"/>
    <property type="match status" value="1"/>
</dbReference>
<evidence type="ECO:0000256" key="2">
    <source>
        <dbReference type="SAM" id="MobiDB-lite"/>
    </source>
</evidence>
<feature type="transmembrane region" description="Helical" evidence="3">
    <location>
        <begin position="35"/>
        <end position="56"/>
    </location>
</feature>
<dbReference type="NCBIfam" id="TIGR00350">
    <property type="entry name" value="lytR_cpsA_psr"/>
    <property type="match status" value="1"/>
</dbReference>
<dbReference type="EMBL" id="SMLA01000010">
    <property type="protein sequence ID" value="TDD89959.1"/>
    <property type="molecule type" value="Genomic_DNA"/>
</dbReference>
<evidence type="ECO:0000259" key="4">
    <source>
        <dbReference type="Pfam" id="PF03816"/>
    </source>
</evidence>
<dbReference type="RefSeq" id="WP_132682248.1">
    <property type="nucleotide sequence ID" value="NZ_SMLA01000010.1"/>
</dbReference>
<accession>A0A4R5BV34</accession>
<proteinExistence type="inferred from homology"/>
<gene>
    <name evidence="5" type="ORF">E1202_09365</name>
</gene>
<comment type="similarity">
    <text evidence="1">Belongs to the LytR/CpsA/Psr (LCP) family.</text>
</comment>
<organism evidence="5 6">
    <name type="scientific">Saccharopolyspora karakumensis</name>
    <dbReference type="NCBI Taxonomy" id="2530386"/>
    <lineage>
        <taxon>Bacteria</taxon>
        <taxon>Bacillati</taxon>
        <taxon>Actinomycetota</taxon>
        <taxon>Actinomycetes</taxon>
        <taxon>Pseudonocardiales</taxon>
        <taxon>Pseudonocardiaceae</taxon>
        <taxon>Saccharopolyspora</taxon>
    </lineage>
</organism>
<name>A0A4R5BV34_9PSEU</name>
<keyword evidence="3" id="KW-0812">Transmembrane</keyword>
<sequence>MNTNQTRRDWNARQRPVISPARRGPVTQRRSRKGLIIPLLVAVLVLPVVFAGWLWFHVDSSVRRIDAFPDYPGRPEATAGTNWLVVGSDSREGLDPETAAGLHVGDADGQRTDTILVAHLPDNSTTPTLISLPRDSRVPVPGQGRTMINEAFAVGGPRLLAQTVEQATGLRIDHYAEVGFGGFAGLVDAVGGVEMCLDQEMHDVKTGQTLRAGCQTLNGPDALTFVRMRYSDATPRSDLDRVANQRKFIGALAAEASSITTLINPFRAYALADEGASALTMLDSDGPGDLLSLGRAMRGTSSGGVVTTTVPVTDAKAHQWDREKALRLFKAMETDDPVPEDLIVN</sequence>
<reference evidence="5 6" key="1">
    <citation type="submission" date="2019-03" db="EMBL/GenBank/DDBJ databases">
        <title>Draft genome sequences of novel Actinobacteria.</title>
        <authorList>
            <person name="Sahin N."/>
            <person name="Ay H."/>
            <person name="Saygin H."/>
        </authorList>
    </citation>
    <scope>NUCLEOTIDE SEQUENCE [LARGE SCALE GENOMIC DNA]</scope>
    <source>
        <strain evidence="5 6">5K548</strain>
    </source>
</reference>
<comment type="caution">
    <text evidence="5">The sequence shown here is derived from an EMBL/GenBank/DDBJ whole genome shotgun (WGS) entry which is preliminary data.</text>
</comment>
<dbReference type="InterPro" id="IPR050922">
    <property type="entry name" value="LytR/CpsA/Psr_CW_biosynth"/>
</dbReference>